<evidence type="ECO:0000256" key="4">
    <source>
        <dbReference type="ARBA" id="ARBA00022801"/>
    </source>
</evidence>
<dbReference type="GO" id="GO:0007165">
    <property type="term" value="P:signal transduction"/>
    <property type="evidence" value="ECO:0007669"/>
    <property type="project" value="TreeGrafter"/>
</dbReference>
<gene>
    <name evidence="8" type="ORF">IAC43_00805</name>
</gene>
<evidence type="ECO:0000256" key="5">
    <source>
        <dbReference type="ARBA" id="ARBA00022842"/>
    </source>
</evidence>
<dbReference type="InterPro" id="IPR000760">
    <property type="entry name" value="Inositol_monophosphatase-like"/>
</dbReference>
<reference evidence="8" key="2">
    <citation type="journal article" date="2021" name="PeerJ">
        <title>Extensive microbial diversity within the chicken gut microbiome revealed by metagenomics and culture.</title>
        <authorList>
            <person name="Gilroy R."/>
            <person name="Ravi A."/>
            <person name="Getino M."/>
            <person name="Pursley I."/>
            <person name="Horton D.L."/>
            <person name="Alikhan N.F."/>
            <person name="Baker D."/>
            <person name="Gharbi K."/>
            <person name="Hall N."/>
            <person name="Watson M."/>
            <person name="Adriaenssens E.M."/>
            <person name="Foster-Nyarko E."/>
            <person name="Jarju S."/>
            <person name="Secka A."/>
            <person name="Antonio M."/>
            <person name="Oren A."/>
            <person name="Chaudhuri R.R."/>
            <person name="La Ragione R."/>
            <person name="Hildebrand F."/>
            <person name="Pallen M.J."/>
        </authorList>
    </citation>
    <scope>NUCLEOTIDE SEQUENCE</scope>
    <source>
        <strain evidence="8">ChiBcec7-5410</strain>
    </source>
</reference>
<sequence>MLEQLKSIVRRAGAIMLDASVAESDITAKEGHANFVTVYDVAVQRFLRKELAELLPDAAFLGEEEDCQIKAGKGYTFVVDPIDGTTNFICGYQMSAVSVGLALDGEVVMGVVYNPFRDEMYWAEKGKGAFLNGKRLQIRERGLKDGVVCFGTSPYNPEYTDATFDLLKKLLPHTMDLRRQGSAALDICYVAANRNVLFFECILSPWDYAAASCILREAGGKLMTMDGAPADLNVKTSIMAGTHTALQEFLQLK</sequence>
<comment type="similarity">
    <text evidence="7">Belongs to the inositol monophosphatase superfamily.</text>
</comment>
<name>A0A9D1KQ69_9FIRM</name>
<feature type="binding site" evidence="6">
    <location>
        <position position="83"/>
    </location>
    <ligand>
        <name>Mg(2+)</name>
        <dbReference type="ChEBI" id="CHEBI:18420"/>
        <label>1</label>
        <note>catalytic</note>
    </ligand>
</feature>
<dbReference type="PANTHER" id="PTHR20854">
    <property type="entry name" value="INOSITOL MONOPHOSPHATASE"/>
    <property type="match status" value="1"/>
</dbReference>
<evidence type="ECO:0000256" key="2">
    <source>
        <dbReference type="ARBA" id="ARBA00001946"/>
    </source>
</evidence>
<feature type="binding site" evidence="6">
    <location>
        <position position="80"/>
    </location>
    <ligand>
        <name>Mg(2+)</name>
        <dbReference type="ChEBI" id="CHEBI:18420"/>
        <label>1</label>
        <note>catalytic</note>
    </ligand>
</feature>
<evidence type="ECO:0000313" key="8">
    <source>
        <dbReference type="EMBL" id="HIT93703.1"/>
    </source>
</evidence>
<dbReference type="GO" id="GO:0046872">
    <property type="term" value="F:metal ion binding"/>
    <property type="evidence" value="ECO:0007669"/>
    <property type="project" value="UniProtKB-KW"/>
</dbReference>
<dbReference type="InterPro" id="IPR033942">
    <property type="entry name" value="IMPase"/>
</dbReference>
<dbReference type="PRINTS" id="PR00377">
    <property type="entry name" value="IMPHPHTASES"/>
</dbReference>
<evidence type="ECO:0000256" key="1">
    <source>
        <dbReference type="ARBA" id="ARBA00001033"/>
    </source>
</evidence>
<dbReference type="EMBL" id="DVLW01000024">
    <property type="protein sequence ID" value="HIT93703.1"/>
    <property type="molecule type" value="Genomic_DNA"/>
</dbReference>
<dbReference type="Pfam" id="PF00459">
    <property type="entry name" value="Inositol_P"/>
    <property type="match status" value="1"/>
</dbReference>
<protein>
    <recommendedName>
        <fullName evidence="7">Inositol-1-monophosphatase</fullName>
        <ecNumber evidence="7">3.1.3.25</ecNumber>
    </recommendedName>
</protein>
<evidence type="ECO:0000256" key="6">
    <source>
        <dbReference type="PIRSR" id="PIRSR600760-2"/>
    </source>
</evidence>
<organism evidence="8 9">
    <name type="scientific">Candidatus Faecivivens stercoripullorum</name>
    <dbReference type="NCBI Taxonomy" id="2840805"/>
    <lineage>
        <taxon>Bacteria</taxon>
        <taxon>Bacillati</taxon>
        <taxon>Bacillota</taxon>
        <taxon>Clostridia</taxon>
        <taxon>Eubacteriales</taxon>
        <taxon>Oscillospiraceae</taxon>
        <taxon>Oscillospiraceae incertae sedis</taxon>
        <taxon>Candidatus Faecivivens</taxon>
    </lineage>
</organism>
<dbReference type="Gene3D" id="3.30.540.10">
    <property type="entry name" value="Fructose-1,6-Bisphosphatase, subunit A, domain 1"/>
    <property type="match status" value="1"/>
</dbReference>
<feature type="binding site" evidence="6">
    <location>
        <position position="207"/>
    </location>
    <ligand>
        <name>Mg(2+)</name>
        <dbReference type="ChEBI" id="CHEBI:18420"/>
        <label>1</label>
        <note>catalytic</note>
    </ligand>
</feature>
<dbReference type="Gene3D" id="3.40.190.80">
    <property type="match status" value="1"/>
</dbReference>
<dbReference type="AlphaFoldDB" id="A0A9D1KQ69"/>
<dbReference type="GO" id="GO:0006020">
    <property type="term" value="P:inositol metabolic process"/>
    <property type="evidence" value="ECO:0007669"/>
    <property type="project" value="TreeGrafter"/>
</dbReference>
<dbReference type="SUPFAM" id="SSF56655">
    <property type="entry name" value="Carbohydrate phosphatase"/>
    <property type="match status" value="1"/>
</dbReference>
<dbReference type="GO" id="GO:0046854">
    <property type="term" value="P:phosphatidylinositol phosphate biosynthetic process"/>
    <property type="evidence" value="ECO:0007669"/>
    <property type="project" value="InterPro"/>
</dbReference>
<dbReference type="FunFam" id="3.30.540.10:FF:000003">
    <property type="entry name" value="Inositol-1-monophosphatase"/>
    <property type="match status" value="1"/>
</dbReference>
<feature type="binding site" evidence="6">
    <location>
        <position position="63"/>
    </location>
    <ligand>
        <name>Mg(2+)</name>
        <dbReference type="ChEBI" id="CHEBI:18420"/>
        <label>1</label>
        <note>catalytic</note>
    </ligand>
</feature>
<keyword evidence="3 6" id="KW-0479">Metal-binding</keyword>
<comment type="caution">
    <text evidence="8">The sequence shown here is derived from an EMBL/GenBank/DDBJ whole genome shotgun (WGS) entry which is preliminary data.</text>
</comment>
<evidence type="ECO:0000256" key="3">
    <source>
        <dbReference type="ARBA" id="ARBA00022723"/>
    </source>
</evidence>
<dbReference type="GO" id="GO:0008934">
    <property type="term" value="F:inositol monophosphate 1-phosphatase activity"/>
    <property type="evidence" value="ECO:0007669"/>
    <property type="project" value="InterPro"/>
</dbReference>
<dbReference type="CDD" id="cd01639">
    <property type="entry name" value="IMPase"/>
    <property type="match status" value="1"/>
</dbReference>
<dbReference type="PANTHER" id="PTHR20854:SF4">
    <property type="entry name" value="INOSITOL-1-MONOPHOSPHATASE-RELATED"/>
    <property type="match status" value="1"/>
</dbReference>
<dbReference type="PROSITE" id="PS00630">
    <property type="entry name" value="IMP_2"/>
    <property type="match status" value="1"/>
</dbReference>
<comment type="cofactor">
    <cofactor evidence="2 6 7">
        <name>Mg(2+)</name>
        <dbReference type="ChEBI" id="CHEBI:18420"/>
    </cofactor>
</comment>
<comment type="catalytic activity">
    <reaction evidence="1 7">
        <text>a myo-inositol phosphate + H2O = myo-inositol + phosphate</text>
        <dbReference type="Rhea" id="RHEA:24056"/>
        <dbReference type="ChEBI" id="CHEBI:15377"/>
        <dbReference type="ChEBI" id="CHEBI:17268"/>
        <dbReference type="ChEBI" id="CHEBI:43474"/>
        <dbReference type="ChEBI" id="CHEBI:84139"/>
        <dbReference type="EC" id="3.1.3.25"/>
    </reaction>
</comment>
<keyword evidence="4 7" id="KW-0378">Hydrolase</keyword>
<dbReference type="EC" id="3.1.3.25" evidence="7"/>
<feature type="binding site" evidence="6">
    <location>
        <position position="82"/>
    </location>
    <ligand>
        <name>Mg(2+)</name>
        <dbReference type="ChEBI" id="CHEBI:18420"/>
        <label>1</label>
        <note>catalytic</note>
    </ligand>
</feature>
<evidence type="ECO:0000313" key="9">
    <source>
        <dbReference type="Proteomes" id="UP000824160"/>
    </source>
</evidence>
<dbReference type="Proteomes" id="UP000824160">
    <property type="component" value="Unassembled WGS sequence"/>
</dbReference>
<keyword evidence="5 6" id="KW-0460">Magnesium</keyword>
<reference evidence="8" key="1">
    <citation type="submission" date="2020-10" db="EMBL/GenBank/DDBJ databases">
        <authorList>
            <person name="Gilroy R."/>
        </authorList>
    </citation>
    <scope>NUCLEOTIDE SEQUENCE</scope>
    <source>
        <strain evidence="8">ChiBcec7-5410</strain>
    </source>
</reference>
<accession>A0A9D1KQ69</accession>
<dbReference type="InterPro" id="IPR020550">
    <property type="entry name" value="Inositol_monophosphatase_CS"/>
</dbReference>
<evidence type="ECO:0000256" key="7">
    <source>
        <dbReference type="RuleBase" id="RU364068"/>
    </source>
</evidence>
<proteinExistence type="inferred from homology"/>